<dbReference type="GO" id="GO:0003677">
    <property type="term" value="F:DNA binding"/>
    <property type="evidence" value="ECO:0007669"/>
    <property type="project" value="UniProtKB-KW"/>
</dbReference>
<evidence type="ECO:0000256" key="4">
    <source>
        <dbReference type="ARBA" id="ARBA00023163"/>
    </source>
</evidence>
<keyword evidence="5" id="KW-0539">Nucleus</keyword>
<feature type="compositionally biased region" description="Pro residues" evidence="6">
    <location>
        <begin position="293"/>
        <end position="302"/>
    </location>
</feature>
<evidence type="ECO:0000259" key="7">
    <source>
        <dbReference type="PROSITE" id="PS50863"/>
    </source>
</evidence>
<evidence type="ECO:0000256" key="5">
    <source>
        <dbReference type="ARBA" id="ARBA00023242"/>
    </source>
</evidence>
<protein>
    <recommendedName>
        <fullName evidence="7">TF-B3 domain-containing protein</fullName>
    </recommendedName>
</protein>
<sequence>MAGSSHRCSATPQYELDASEFFTIILGTSLSSMTQRLPDSFKKMLMGEDPPNNLKVRQAGSGFRRLWDVELMIKEGHMYLSRGWGKFYRAYDLRLGYFLLFRYDDDATTLIVKVFNTTMCRMRYAEDNDAGNGSSSSDNGYSQSSSDHGCSESSSDHGCSESSSDHGCSESSSDSGSSIDNKKDDPDWSAGEEEQSGDEELQDDDGHQAEDDLALVVADQGQEMVVADQGQEMVVADHGQEMEVAEDDLAIVVPEGGLAMVVVLDNDHAPVVAPAIPQLGDMTTPIDVEDYIPLPPPPPPPRRSWRIRLRKEKENNA</sequence>
<dbReference type="PANTHER" id="PTHR31920">
    <property type="entry name" value="B3 DOMAIN-CONTAINING"/>
    <property type="match status" value="1"/>
</dbReference>
<feature type="compositionally biased region" description="Basic and acidic residues" evidence="6">
    <location>
        <begin position="154"/>
        <end position="168"/>
    </location>
</feature>
<dbReference type="EMBL" id="LS480641">
    <property type="protein sequence ID" value="SPT20071.1"/>
    <property type="molecule type" value="Genomic_DNA"/>
</dbReference>
<gene>
    <name evidence="8" type="ORF">CAMPLR22A2D_LOCUS4699</name>
</gene>
<evidence type="ECO:0000256" key="2">
    <source>
        <dbReference type="ARBA" id="ARBA00023015"/>
    </source>
</evidence>
<comment type="subcellular location">
    <subcellularLocation>
        <location evidence="1">Nucleus</location>
    </subcellularLocation>
</comment>
<keyword evidence="4" id="KW-0804">Transcription</keyword>
<dbReference type="InterPro" id="IPR003340">
    <property type="entry name" value="B3_DNA-bd"/>
</dbReference>
<dbReference type="Proteomes" id="UP000280104">
    <property type="component" value="Chromosome II"/>
</dbReference>
<feature type="region of interest" description="Disordered" evidence="6">
    <location>
        <begin position="293"/>
        <end position="317"/>
    </location>
</feature>
<evidence type="ECO:0000313" key="9">
    <source>
        <dbReference type="Proteomes" id="UP000280104"/>
    </source>
</evidence>
<dbReference type="Pfam" id="PF02362">
    <property type="entry name" value="B3"/>
    <property type="match status" value="1"/>
</dbReference>
<reference evidence="8 9" key="1">
    <citation type="submission" date="2018-05" db="EMBL/GenBank/DDBJ databases">
        <authorList>
            <person name="Thind KAUR A."/>
        </authorList>
    </citation>
    <scope>NUCLEOTIDE SEQUENCE [LARGE SCALE GENOMIC DNA]</scope>
</reference>
<dbReference type="PROSITE" id="PS50863">
    <property type="entry name" value="B3"/>
    <property type="match status" value="1"/>
</dbReference>
<evidence type="ECO:0000256" key="3">
    <source>
        <dbReference type="ARBA" id="ARBA00023125"/>
    </source>
</evidence>
<dbReference type="PANTHER" id="PTHR31920:SF111">
    <property type="entry name" value="B3 DOMAIN-CONTAINING PROTEIN OS03G0621600-RELATED"/>
    <property type="match status" value="1"/>
</dbReference>
<accession>A0A7H4LN82</accession>
<dbReference type="GO" id="GO:0005634">
    <property type="term" value="C:nucleus"/>
    <property type="evidence" value="ECO:0007669"/>
    <property type="project" value="UniProtKB-SubCell"/>
</dbReference>
<keyword evidence="3" id="KW-0238">DNA-binding</keyword>
<dbReference type="SUPFAM" id="SSF101936">
    <property type="entry name" value="DNA-binding pseudobarrel domain"/>
    <property type="match status" value="1"/>
</dbReference>
<feature type="compositionally biased region" description="Low complexity" evidence="6">
    <location>
        <begin position="169"/>
        <end position="178"/>
    </location>
</feature>
<feature type="region of interest" description="Disordered" evidence="6">
    <location>
        <begin position="127"/>
        <end position="205"/>
    </location>
</feature>
<feature type="compositionally biased region" description="Acidic residues" evidence="6">
    <location>
        <begin position="190"/>
        <end position="203"/>
    </location>
</feature>
<dbReference type="SMART" id="SM01019">
    <property type="entry name" value="B3"/>
    <property type="match status" value="1"/>
</dbReference>
<evidence type="ECO:0000256" key="6">
    <source>
        <dbReference type="SAM" id="MobiDB-lite"/>
    </source>
</evidence>
<proteinExistence type="predicted"/>
<evidence type="ECO:0000313" key="8">
    <source>
        <dbReference type="EMBL" id="SPT20071.1"/>
    </source>
</evidence>
<dbReference type="AlphaFoldDB" id="A0A7H4LN82"/>
<evidence type="ECO:0000256" key="1">
    <source>
        <dbReference type="ARBA" id="ARBA00004123"/>
    </source>
</evidence>
<dbReference type="CDD" id="cd10017">
    <property type="entry name" value="B3_DNA"/>
    <property type="match status" value="1"/>
</dbReference>
<feature type="domain" description="TF-B3" evidence="7">
    <location>
        <begin position="20"/>
        <end position="118"/>
    </location>
</feature>
<dbReference type="Gene3D" id="2.40.330.10">
    <property type="entry name" value="DNA-binding pseudobarrel domain"/>
    <property type="match status" value="1"/>
</dbReference>
<dbReference type="InterPro" id="IPR015300">
    <property type="entry name" value="DNA-bd_pseudobarrel_sf"/>
</dbReference>
<name>A0A7H4LN82_WHEAT</name>
<organism evidence="8 9">
    <name type="scientific">Triticum aestivum</name>
    <name type="common">Wheat</name>
    <dbReference type="NCBI Taxonomy" id="4565"/>
    <lineage>
        <taxon>Eukaryota</taxon>
        <taxon>Viridiplantae</taxon>
        <taxon>Streptophyta</taxon>
        <taxon>Embryophyta</taxon>
        <taxon>Tracheophyta</taxon>
        <taxon>Spermatophyta</taxon>
        <taxon>Magnoliopsida</taxon>
        <taxon>Liliopsida</taxon>
        <taxon>Poales</taxon>
        <taxon>Poaceae</taxon>
        <taxon>BOP clade</taxon>
        <taxon>Pooideae</taxon>
        <taxon>Triticodae</taxon>
        <taxon>Triticeae</taxon>
        <taxon>Triticinae</taxon>
        <taxon>Triticum</taxon>
    </lineage>
</organism>
<keyword evidence="2" id="KW-0805">Transcription regulation</keyword>
<feature type="compositionally biased region" description="Low complexity" evidence="6">
    <location>
        <begin position="130"/>
        <end position="153"/>
    </location>
</feature>
<dbReference type="InterPro" id="IPR050655">
    <property type="entry name" value="Plant_B3_domain"/>
</dbReference>